<proteinExistence type="predicted"/>
<name>A0ACC2ZPF9_9PEZI</name>
<reference evidence="1" key="1">
    <citation type="submission" date="2022-10" db="EMBL/GenBank/DDBJ databases">
        <title>Culturing micro-colonial fungi from biological soil crusts in the Mojave desert and describing Neophaeococcomyces mojavensis, and introducing the new genera and species Taxawa tesnikishii.</title>
        <authorList>
            <person name="Kurbessoian T."/>
            <person name="Stajich J.E."/>
        </authorList>
    </citation>
    <scope>NUCLEOTIDE SEQUENCE</scope>
    <source>
        <strain evidence="1">JES_115</strain>
    </source>
</reference>
<sequence length="436" mass="50233">MLSAKKFHLYEEVQRLHQQYGDFVRLGPSELSVIHPGAVSAIHSPKSACSKGPWYNVLHPMVSLQTIRSKPEHVRRRKVWDPLRDYEPRVTKYTTQLLARIEERKGKPMNVTEWFNFYSFDVMGDLAFGKSFGMLEQGVKHYFMISLHEFMKNIGLFSHMLWLLPIFKATPILNSESNKFWQWVNAQVDERKKMKPDRPDVFSWLLEDHEARERPSAQEELNLIGDAYTIAVAGRLVLTSYTDTTAGVLTCLFFQLAVEPRCLRALQEEVDTYFGTTETVEAVALSKLQYLDAVINETMRLHPPVPSGVQRMTPPEGLRIGDTFIPGDAIVQIPYHTIFRDERNFEQPDDFIPERWTTRKELVRNAAVFVPFSIGRYSCIGKQLGLMEIRYVVAQVVRRYNVELAPAQTLEAFLDSKKDTFTLALGPLDLVFTPRK</sequence>
<gene>
    <name evidence="1" type="ORF">H2199_000114</name>
</gene>
<organism evidence="1 2">
    <name type="scientific">Coniosporium tulheliwenetii</name>
    <dbReference type="NCBI Taxonomy" id="3383036"/>
    <lineage>
        <taxon>Eukaryota</taxon>
        <taxon>Fungi</taxon>
        <taxon>Dikarya</taxon>
        <taxon>Ascomycota</taxon>
        <taxon>Pezizomycotina</taxon>
        <taxon>Dothideomycetes</taxon>
        <taxon>Dothideomycetes incertae sedis</taxon>
        <taxon>Coniosporium</taxon>
    </lineage>
</organism>
<evidence type="ECO:0000313" key="1">
    <source>
        <dbReference type="EMBL" id="KAJ9649339.1"/>
    </source>
</evidence>
<comment type="caution">
    <text evidence="1">The sequence shown here is derived from an EMBL/GenBank/DDBJ whole genome shotgun (WGS) entry which is preliminary data.</text>
</comment>
<keyword evidence="2" id="KW-1185">Reference proteome</keyword>
<evidence type="ECO:0000313" key="2">
    <source>
        <dbReference type="Proteomes" id="UP001172680"/>
    </source>
</evidence>
<dbReference type="Proteomes" id="UP001172680">
    <property type="component" value="Unassembled WGS sequence"/>
</dbReference>
<protein>
    <submittedName>
        <fullName evidence="1">Uncharacterized protein</fullName>
    </submittedName>
</protein>
<accession>A0ACC2ZPF9</accession>
<dbReference type="EMBL" id="JAPDRP010000001">
    <property type="protein sequence ID" value="KAJ9649339.1"/>
    <property type="molecule type" value="Genomic_DNA"/>
</dbReference>